<protein>
    <submittedName>
        <fullName evidence="2">Uncharacterized protein</fullName>
    </submittedName>
</protein>
<accession>A0A1D6EE78</accession>
<proteinExistence type="predicted"/>
<dbReference type="AlphaFoldDB" id="A0A1D6EE78"/>
<feature type="compositionally biased region" description="Pro residues" evidence="1">
    <location>
        <begin position="10"/>
        <end position="26"/>
    </location>
</feature>
<feature type="region of interest" description="Disordered" evidence="1">
    <location>
        <begin position="1"/>
        <end position="79"/>
    </location>
</feature>
<name>A0A1D6EE78_MAIZE</name>
<dbReference type="EMBL" id="CM007648">
    <property type="protein sequence ID" value="ONM18532.1"/>
    <property type="molecule type" value="Genomic_DNA"/>
</dbReference>
<feature type="compositionally biased region" description="Polar residues" evidence="1">
    <location>
        <begin position="29"/>
        <end position="39"/>
    </location>
</feature>
<evidence type="ECO:0000256" key="1">
    <source>
        <dbReference type="SAM" id="MobiDB-lite"/>
    </source>
</evidence>
<dbReference type="InParanoid" id="A0A1D6EE78"/>
<reference evidence="2" key="1">
    <citation type="submission" date="2015-12" db="EMBL/GenBank/DDBJ databases">
        <title>Update maize B73 reference genome by single molecule sequencing technologies.</title>
        <authorList>
            <consortium name="Maize Genome Sequencing Project"/>
            <person name="Ware D."/>
        </authorList>
    </citation>
    <scope>NUCLEOTIDE SEQUENCE [LARGE SCALE GENOMIC DNA]</scope>
    <source>
        <tissue evidence="2">Seedling</tissue>
    </source>
</reference>
<evidence type="ECO:0000313" key="2">
    <source>
        <dbReference type="EMBL" id="ONM18532.1"/>
    </source>
</evidence>
<feature type="compositionally biased region" description="Basic and acidic residues" evidence="1">
    <location>
        <begin position="192"/>
        <end position="206"/>
    </location>
</feature>
<feature type="compositionally biased region" description="Polar residues" evidence="1">
    <location>
        <begin position="58"/>
        <end position="69"/>
    </location>
</feature>
<feature type="region of interest" description="Disordered" evidence="1">
    <location>
        <begin position="183"/>
        <end position="209"/>
    </location>
</feature>
<sequence>MQPPRDACPHPTPPTTVCASPPPHGRPSPSASTTMSRASSHPPPLPPPRRHGCPLRPSSTPMMTMNTAHSASSAARPHRWKVRHLLPRRQWKESLISSPAVLGRSTTSPPAAPQRQWKVCFPRIIVVLSISAAATNRIGYLLLKSAVPDMVVCSLSCSDCLQVVNNVDDVEFILVHGTEVFGSPSSNPLPKKSREAGAEELRRSDDGSTTIGDAKEEVVAAIIVVKSSTLFQSIIRGNLQYASLSALRRLSLDPAGYEVLYHGEDFDLLNMLKKEEEMLLAVKESKANRTSKELVEYGEQLLGIFREELAGYEVLYHAEVGRNFESPQIMTEIGSLKL</sequence>
<organism evidence="2">
    <name type="scientific">Zea mays</name>
    <name type="common">Maize</name>
    <dbReference type="NCBI Taxonomy" id="4577"/>
    <lineage>
        <taxon>Eukaryota</taxon>
        <taxon>Viridiplantae</taxon>
        <taxon>Streptophyta</taxon>
        <taxon>Embryophyta</taxon>
        <taxon>Tracheophyta</taxon>
        <taxon>Spermatophyta</taxon>
        <taxon>Magnoliopsida</taxon>
        <taxon>Liliopsida</taxon>
        <taxon>Poales</taxon>
        <taxon>Poaceae</taxon>
        <taxon>PACMAD clade</taxon>
        <taxon>Panicoideae</taxon>
        <taxon>Andropogonodae</taxon>
        <taxon>Andropogoneae</taxon>
        <taxon>Tripsacinae</taxon>
        <taxon>Zea</taxon>
    </lineage>
</organism>
<gene>
    <name evidence="2" type="ORF">ZEAMMB73_Zm00001d004147</name>
</gene>